<accession>A0A553NQT6</accession>
<organism evidence="2 3">
    <name type="scientific">Tigriopus californicus</name>
    <name type="common">Marine copepod</name>
    <dbReference type="NCBI Taxonomy" id="6832"/>
    <lineage>
        <taxon>Eukaryota</taxon>
        <taxon>Metazoa</taxon>
        <taxon>Ecdysozoa</taxon>
        <taxon>Arthropoda</taxon>
        <taxon>Crustacea</taxon>
        <taxon>Multicrustacea</taxon>
        <taxon>Hexanauplia</taxon>
        <taxon>Copepoda</taxon>
        <taxon>Harpacticoida</taxon>
        <taxon>Harpacticidae</taxon>
        <taxon>Tigriopus</taxon>
    </lineage>
</organism>
<gene>
    <name evidence="2" type="ORF">TCAL_15811</name>
</gene>
<comment type="caution">
    <text evidence="2">The sequence shown here is derived from an EMBL/GenBank/DDBJ whole genome shotgun (WGS) entry which is preliminary data.</text>
</comment>
<dbReference type="Proteomes" id="UP000318571">
    <property type="component" value="Chromosome 4"/>
</dbReference>
<name>A0A553NQT6_TIGCA</name>
<evidence type="ECO:0000313" key="3">
    <source>
        <dbReference type="Proteomes" id="UP000318571"/>
    </source>
</evidence>
<keyword evidence="3" id="KW-1185">Reference proteome</keyword>
<protein>
    <submittedName>
        <fullName evidence="2">Uncharacterized protein</fullName>
    </submittedName>
</protein>
<dbReference type="EMBL" id="VCGU01000011">
    <property type="protein sequence ID" value="TRY67749.1"/>
    <property type="molecule type" value="Genomic_DNA"/>
</dbReference>
<keyword evidence="1" id="KW-0175">Coiled coil</keyword>
<proteinExistence type="predicted"/>
<sequence>MPEVEDKDETILTLGDMFVDTPIWIPDTFVVNSKNGLVSEDAPETKGRSFLRVKADGSVLGSTRYAHRKKHSDQHSMVEIIAAKANVIYYAWKDFEANSMVVSGQVVWLLKNNGWKLVESTPVNDYVELENASSGLQEPSEQEWNASNEAKSELVELERVHQRELDELEEKIRLVTLNGTSEVEDKKLKTSMEHLNAQEKNLASELKLLRSKIVELWIQRETEEDMKQELSNALELEEQSLKKMKENIQRDLNRFSELQTQLHDVKTSLELLPSLIGQSVTNNQNVEQTIFEAQGLLEGDMKTMSAMLSERMAQLQLKKVLIKPKHNMELEARKLAVEDGLNRSSLLESKLSGLSKYMEVMEKSDQVFEPLAEKLNSDIETCNALTEGRYLRRIPTQDANVQTEE</sequence>
<reference evidence="2 3" key="1">
    <citation type="journal article" date="2018" name="Nat. Ecol. Evol.">
        <title>Genomic signatures of mitonuclear coevolution across populations of Tigriopus californicus.</title>
        <authorList>
            <person name="Barreto F.S."/>
            <person name="Watson E.T."/>
            <person name="Lima T.G."/>
            <person name="Willett C.S."/>
            <person name="Edmands S."/>
            <person name="Li W."/>
            <person name="Burton R.S."/>
        </authorList>
    </citation>
    <scope>NUCLEOTIDE SEQUENCE [LARGE SCALE GENOMIC DNA]</scope>
    <source>
        <strain evidence="2 3">San Diego</strain>
    </source>
</reference>
<evidence type="ECO:0000256" key="1">
    <source>
        <dbReference type="SAM" id="Coils"/>
    </source>
</evidence>
<evidence type="ECO:0000313" key="2">
    <source>
        <dbReference type="EMBL" id="TRY67749.1"/>
    </source>
</evidence>
<feature type="coiled-coil region" evidence="1">
    <location>
        <begin position="147"/>
        <end position="261"/>
    </location>
</feature>
<dbReference type="AlphaFoldDB" id="A0A553NQT6"/>